<dbReference type="GO" id="GO:0006352">
    <property type="term" value="P:DNA-templated transcription initiation"/>
    <property type="evidence" value="ECO:0007669"/>
    <property type="project" value="InterPro"/>
</dbReference>
<dbReference type="InterPro" id="IPR013324">
    <property type="entry name" value="RNA_pol_sigma_r3/r4-like"/>
</dbReference>
<dbReference type="GO" id="GO:0003677">
    <property type="term" value="F:DNA binding"/>
    <property type="evidence" value="ECO:0007669"/>
    <property type="project" value="InterPro"/>
</dbReference>
<evidence type="ECO:0000313" key="8">
    <source>
        <dbReference type="Proteomes" id="UP001207116"/>
    </source>
</evidence>
<proteinExistence type="inferred from homology"/>
<dbReference type="GO" id="GO:0016987">
    <property type="term" value="F:sigma factor activity"/>
    <property type="evidence" value="ECO:0007669"/>
    <property type="project" value="UniProtKB-KW"/>
</dbReference>
<dbReference type="PANTHER" id="PTHR43133">
    <property type="entry name" value="RNA POLYMERASE ECF-TYPE SIGMA FACTO"/>
    <property type="match status" value="1"/>
</dbReference>
<evidence type="ECO:0000259" key="6">
    <source>
        <dbReference type="Pfam" id="PF08281"/>
    </source>
</evidence>
<dbReference type="InterPro" id="IPR036388">
    <property type="entry name" value="WH-like_DNA-bd_sf"/>
</dbReference>
<dbReference type="CDD" id="cd06171">
    <property type="entry name" value="Sigma70_r4"/>
    <property type="match status" value="1"/>
</dbReference>
<evidence type="ECO:0000256" key="4">
    <source>
        <dbReference type="ARBA" id="ARBA00023163"/>
    </source>
</evidence>
<keyword evidence="3" id="KW-0731">Sigma factor</keyword>
<evidence type="ECO:0000256" key="3">
    <source>
        <dbReference type="ARBA" id="ARBA00023082"/>
    </source>
</evidence>
<keyword evidence="2" id="KW-0805">Transcription regulation</keyword>
<evidence type="ECO:0000256" key="2">
    <source>
        <dbReference type="ARBA" id="ARBA00023015"/>
    </source>
</evidence>
<evidence type="ECO:0000313" key="7">
    <source>
        <dbReference type="EMBL" id="MCX2720168.1"/>
    </source>
</evidence>
<keyword evidence="4" id="KW-0804">Transcription</keyword>
<dbReference type="InterPro" id="IPR013325">
    <property type="entry name" value="RNA_pol_sigma_r2"/>
</dbReference>
<dbReference type="InterPro" id="IPR014284">
    <property type="entry name" value="RNA_pol_sigma-70_dom"/>
</dbReference>
<dbReference type="SUPFAM" id="SSF88659">
    <property type="entry name" value="Sigma3 and sigma4 domains of RNA polymerase sigma factors"/>
    <property type="match status" value="1"/>
</dbReference>
<dbReference type="NCBIfam" id="TIGR02937">
    <property type="entry name" value="sigma70-ECF"/>
    <property type="match status" value="1"/>
</dbReference>
<dbReference type="Pfam" id="PF04542">
    <property type="entry name" value="Sigma70_r2"/>
    <property type="match status" value="1"/>
</dbReference>
<comment type="similarity">
    <text evidence="1">Belongs to the sigma-70 factor family. ECF subfamily.</text>
</comment>
<dbReference type="PANTHER" id="PTHR43133:SF51">
    <property type="entry name" value="RNA POLYMERASE SIGMA FACTOR"/>
    <property type="match status" value="1"/>
</dbReference>
<dbReference type="SUPFAM" id="SSF88946">
    <property type="entry name" value="Sigma2 domain of RNA polymerase sigma factors"/>
    <property type="match status" value="1"/>
</dbReference>
<feature type="domain" description="RNA polymerase sigma factor 70 region 4 type 2" evidence="6">
    <location>
        <begin position="123"/>
        <end position="175"/>
    </location>
</feature>
<name>A0AAE3MMH8_9FLAO</name>
<protein>
    <submittedName>
        <fullName evidence="7">Sigma-70 family RNA polymerase sigma factor</fullName>
    </submittedName>
</protein>
<keyword evidence="8" id="KW-1185">Reference proteome</keyword>
<organism evidence="7 8">
    <name type="scientific">Lentiprolixibacter aurantiacus</name>
    <dbReference type="NCBI Taxonomy" id="2993939"/>
    <lineage>
        <taxon>Bacteria</taxon>
        <taxon>Pseudomonadati</taxon>
        <taxon>Bacteroidota</taxon>
        <taxon>Flavobacteriia</taxon>
        <taxon>Flavobacteriales</taxon>
        <taxon>Flavobacteriaceae</taxon>
        <taxon>Lentiprolixibacter</taxon>
    </lineage>
</organism>
<accession>A0AAE3MMH8</accession>
<sequence>MGHHSDQHLIKRLKEGDKQAFITFIGQYKHMVYTLALRIVKNEEDAEEVSQDAFLKAYQSIGTFKGDAKLSTWLYRIAYHRSLDCLKKNKRKPSTTQLQYEEVTNIQIAEMTWDHMERMERKQIIQRALGELPGDDGVILSLFYFESLSLKEISEVLNISVNSVKVRLHRGRKRLASVLEKMMDKETISIYES</sequence>
<dbReference type="Pfam" id="PF08281">
    <property type="entry name" value="Sigma70_r4_2"/>
    <property type="match status" value="1"/>
</dbReference>
<dbReference type="InterPro" id="IPR007627">
    <property type="entry name" value="RNA_pol_sigma70_r2"/>
</dbReference>
<comment type="caution">
    <text evidence="7">The sequence shown here is derived from an EMBL/GenBank/DDBJ whole genome shotgun (WGS) entry which is preliminary data.</text>
</comment>
<dbReference type="RefSeq" id="WP_266013798.1">
    <property type="nucleotide sequence ID" value="NZ_JAPFQP010000003.1"/>
</dbReference>
<dbReference type="EMBL" id="JAPFQP010000003">
    <property type="protein sequence ID" value="MCX2720168.1"/>
    <property type="molecule type" value="Genomic_DNA"/>
</dbReference>
<reference evidence="7" key="1">
    <citation type="submission" date="2022-11" db="EMBL/GenBank/DDBJ databases">
        <title>The characterization of three novel Bacteroidetes species and genomic analysis of their roles in tidal elemental geochemical cycles.</title>
        <authorList>
            <person name="Ma K.-J."/>
        </authorList>
    </citation>
    <scope>NUCLEOTIDE SEQUENCE</scope>
    <source>
        <strain evidence="7">M415</strain>
    </source>
</reference>
<dbReference type="Proteomes" id="UP001207116">
    <property type="component" value="Unassembled WGS sequence"/>
</dbReference>
<dbReference type="Gene3D" id="1.10.10.10">
    <property type="entry name" value="Winged helix-like DNA-binding domain superfamily/Winged helix DNA-binding domain"/>
    <property type="match status" value="1"/>
</dbReference>
<gene>
    <name evidence="7" type="ORF">OO016_11200</name>
</gene>
<dbReference type="InterPro" id="IPR013249">
    <property type="entry name" value="RNA_pol_sigma70_r4_t2"/>
</dbReference>
<evidence type="ECO:0000259" key="5">
    <source>
        <dbReference type="Pfam" id="PF04542"/>
    </source>
</evidence>
<dbReference type="InterPro" id="IPR039425">
    <property type="entry name" value="RNA_pol_sigma-70-like"/>
</dbReference>
<feature type="domain" description="RNA polymerase sigma-70 region 2" evidence="5">
    <location>
        <begin position="25"/>
        <end position="91"/>
    </location>
</feature>
<dbReference type="AlphaFoldDB" id="A0AAE3MMH8"/>
<evidence type="ECO:0000256" key="1">
    <source>
        <dbReference type="ARBA" id="ARBA00010641"/>
    </source>
</evidence>
<dbReference type="Gene3D" id="1.10.1740.10">
    <property type="match status" value="1"/>
</dbReference>